<keyword evidence="7" id="KW-0072">Autophagy</keyword>
<accession>A0A2T7NZ11</accession>
<feature type="compositionally biased region" description="Basic residues" evidence="12">
    <location>
        <begin position="1699"/>
        <end position="1712"/>
    </location>
</feature>
<keyword evidence="6" id="KW-0256">Endoplasmic reticulum</keyword>
<comment type="catalytic activity">
    <reaction evidence="11">
        <text>a 1,2-diacyl-sn-glycero-3-phosphoethanolamine(in) = a 1,2-diacyl-sn-glycero-3-phosphoethanolamine(out)</text>
        <dbReference type="Rhea" id="RHEA:38895"/>
        <dbReference type="ChEBI" id="CHEBI:64612"/>
    </reaction>
</comment>
<dbReference type="PANTHER" id="PTHR13190">
    <property type="entry name" value="AUTOPHAGY-RELATED 2, ISOFORM A"/>
    <property type="match status" value="1"/>
</dbReference>
<evidence type="ECO:0000256" key="2">
    <source>
        <dbReference type="ARBA" id="ARBA00004623"/>
    </source>
</evidence>
<dbReference type="GO" id="GO:0061908">
    <property type="term" value="C:phagophore"/>
    <property type="evidence" value="ECO:0007669"/>
    <property type="project" value="TreeGrafter"/>
</dbReference>
<feature type="region of interest" description="Disordered" evidence="12">
    <location>
        <begin position="732"/>
        <end position="772"/>
    </location>
</feature>
<dbReference type="GO" id="GO:0005789">
    <property type="term" value="C:endoplasmic reticulum membrane"/>
    <property type="evidence" value="ECO:0007669"/>
    <property type="project" value="UniProtKB-SubCell"/>
</dbReference>
<keyword evidence="14" id="KW-1185">Reference proteome</keyword>
<dbReference type="GO" id="GO:0061723">
    <property type="term" value="P:glycophagy"/>
    <property type="evidence" value="ECO:0007669"/>
    <property type="project" value="TreeGrafter"/>
</dbReference>
<evidence type="ECO:0000256" key="1">
    <source>
        <dbReference type="ARBA" id="ARBA00004406"/>
    </source>
</evidence>
<dbReference type="Pfam" id="PF13329">
    <property type="entry name" value="ATG2_CAD"/>
    <property type="match status" value="2"/>
</dbReference>
<dbReference type="GO" id="GO:0006869">
    <property type="term" value="P:lipid transport"/>
    <property type="evidence" value="ECO:0007669"/>
    <property type="project" value="UniProtKB-KW"/>
</dbReference>
<evidence type="ECO:0000256" key="4">
    <source>
        <dbReference type="ARBA" id="ARBA00018070"/>
    </source>
</evidence>
<dbReference type="PANTHER" id="PTHR13190:SF1">
    <property type="entry name" value="AUTOPHAGY-RELATED 2, ISOFORM A"/>
    <property type="match status" value="1"/>
</dbReference>
<organism evidence="13 14">
    <name type="scientific">Pomacea canaliculata</name>
    <name type="common">Golden apple snail</name>
    <dbReference type="NCBI Taxonomy" id="400727"/>
    <lineage>
        <taxon>Eukaryota</taxon>
        <taxon>Metazoa</taxon>
        <taxon>Spiralia</taxon>
        <taxon>Lophotrochozoa</taxon>
        <taxon>Mollusca</taxon>
        <taxon>Gastropoda</taxon>
        <taxon>Caenogastropoda</taxon>
        <taxon>Architaenioglossa</taxon>
        <taxon>Ampullarioidea</taxon>
        <taxon>Ampullariidae</taxon>
        <taxon>Pomacea</taxon>
    </lineage>
</organism>
<evidence type="ECO:0000313" key="13">
    <source>
        <dbReference type="EMBL" id="PVD26400.1"/>
    </source>
</evidence>
<dbReference type="STRING" id="400727.A0A2T7NZ11"/>
<evidence type="ECO:0000256" key="6">
    <source>
        <dbReference type="ARBA" id="ARBA00022824"/>
    </source>
</evidence>
<feature type="compositionally biased region" description="Polar residues" evidence="12">
    <location>
        <begin position="732"/>
        <end position="749"/>
    </location>
</feature>
<feature type="region of interest" description="Disordered" evidence="12">
    <location>
        <begin position="1694"/>
        <end position="1718"/>
    </location>
</feature>
<comment type="catalytic activity">
    <reaction evidence="10">
        <text>a 1,2-diacyl-sn-glycero-3-phospho-L-serine(in) = a 1,2-diacyl-sn-glycero-3-phospho-L-serine(out)</text>
        <dbReference type="Rhea" id="RHEA:38663"/>
        <dbReference type="ChEBI" id="CHEBI:57262"/>
    </reaction>
</comment>
<evidence type="ECO:0000256" key="11">
    <source>
        <dbReference type="ARBA" id="ARBA00024615"/>
    </source>
</evidence>
<proteinExistence type="inferred from homology"/>
<feature type="region of interest" description="Disordered" evidence="12">
    <location>
        <begin position="1274"/>
        <end position="1320"/>
    </location>
</feature>
<feature type="region of interest" description="Disordered" evidence="12">
    <location>
        <begin position="611"/>
        <end position="643"/>
    </location>
</feature>
<dbReference type="GO" id="GO:0000045">
    <property type="term" value="P:autophagosome assembly"/>
    <property type="evidence" value="ECO:0007669"/>
    <property type="project" value="TreeGrafter"/>
</dbReference>
<dbReference type="EMBL" id="PZQS01000008">
    <property type="protein sequence ID" value="PVD26400.1"/>
    <property type="molecule type" value="Genomic_DNA"/>
</dbReference>
<evidence type="ECO:0000256" key="3">
    <source>
        <dbReference type="ARBA" id="ARBA00009714"/>
    </source>
</evidence>
<protein>
    <recommendedName>
        <fullName evidence="4">Autophagy-related protein 2</fullName>
    </recommendedName>
</protein>
<dbReference type="OrthoDB" id="18982at2759"/>
<dbReference type="GO" id="GO:0061709">
    <property type="term" value="P:reticulophagy"/>
    <property type="evidence" value="ECO:0007669"/>
    <property type="project" value="TreeGrafter"/>
</dbReference>
<evidence type="ECO:0000256" key="12">
    <source>
        <dbReference type="SAM" id="MobiDB-lite"/>
    </source>
</evidence>
<dbReference type="GO" id="GO:0043495">
    <property type="term" value="F:protein-membrane adaptor activity"/>
    <property type="evidence" value="ECO:0007669"/>
    <property type="project" value="TreeGrafter"/>
</dbReference>
<dbReference type="GO" id="GO:0000422">
    <property type="term" value="P:autophagy of mitochondrion"/>
    <property type="evidence" value="ECO:0007669"/>
    <property type="project" value="TreeGrafter"/>
</dbReference>
<evidence type="ECO:0000256" key="5">
    <source>
        <dbReference type="ARBA" id="ARBA00022448"/>
    </source>
</evidence>
<feature type="region of interest" description="Disordered" evidence="12">
    <location>
        <begin position="1443"/>
        <end position="1473"/>
    </location>
</feature>
<evidence type="ECO:0000256" key="9">
    <source>
        <dbReference type="ARBA" id="ARBA00023136"/>
    </source>
</evidence>
<feature type="compositionally biased region" description="Low complexity" evidence="12">
    <location>
        <begin position="1453"/>
        <end position="1468"/>
    </location>
</feature>
<dbReference type="GO" id="GO:0032266">
    <property type="term" value="F:phosphatidylinositol-3-phosphate binding"/>
    <property type="evidence" value="ECO:0007669"/>
    <property type="project" value="TreeGrafter"/>
</dbReference>
<keyword evidence="5" id="KW-0813">Transport</keyword>
<feature type="region of interest" description="Disordered" evidence="12">
    <location>
        <begin position="181"/>
        <end position="215"/>
    </location>
</feature>
<name>A0A2T7NZ11_POMCA</name>
<sequence>MYVSTLSSVHPTISHIGPYEDSVIHPIPIATVVGKSMVKLKIKQKESLSGPKLGLDCQLGALHVLLSPQQLHGLLQLVKGCLEPSEDAGYGGRKYGLGKKPMDAADFERVQQELKRQLHEERLRRQGVLPLLSLDDHLINVAEEHGDDEEVFYSMNATRPVQAGLMDCSMTSINTVDTASSQATSSFPHSDMVNLSRKSSSSTPKKHRDHSARVLSDPSAEISHYSVKVSMISVCLLHEDPKPDYRMGAEESSAERMKAVANEYLRQVRAINFVGHTLSLKDIRNKVSEALPLDHLCLLGKPLSLECIERTLHTSHSYSLEFTLHSAELVECLFDRRDGELGSMTFTADSDIKLPQYSELLTFPSQDAGERTPQGSFCSITPAAKASFVFTSKTGPYGCISSETRLSLELGPLVAELDITIIDRLTGLLYPSTPHYAASQSSVFAQTGTNGAGLQFFDQAMDDVSSSKDTVLEITVFSPKACLHVRFPVPDLRSTTHVATRQWWRRNLHKEILLLEVQNLRMHTGLSDTSQTVYDLTCSVAEAYLQEDFNKMPVCFGRVTGDDSCDAQEAEEGFNWPRVVIKVFQPTTSALDVAEEFDDSNDSFNGMCQFSTSEPSPFSQQKSMYNREDLTRDSEDDTRPPDTHEIVMPGNKKETQVFQEAASASTQLLVEVTLPVVVGMLHSKQFYELLYNRMNNDLLMWEPAVPIPHFATDSTTSSLGVNLSVQHLLNFNNPENSDLQDQPRSAQFESDSESDESAPHYSIHDNKSKNQPVRRQLQSKICLSLSIGEGKLLACVPHKDEGCHGELFVVLKDAMLYTVTAYSGDPDLRYLCFQSNRAQLYHCDRVDQPVIPGKLDYISGTLPTHLMQRIYRSERGIPSGSAGPVGTGPDTSQDMVSVAVRTKLDTINNVKHFLVSVAVRGSTLRHEFSMPSQSWISQAIDFIDVHDFPIQGYTMPTVLTELHVHLLACAVDYRPLFLPLRAVVTAENVSLSSNLSTDASTSIRFMLESASLFLSDKTFMEANLKKDYVCVADLNLFELALRFGDGKNPKWPKTDLRLIAKKLELQTCSDSCKALIELVSYILKEGDLYPDKDGQDAVEETLPEPSQIAESLSESKLEHVHFMMEEAISDLNELATESGSPEKTGPGTEVFFMTEDHFNRLPQAAPPAGLRHIVFSPSADSFTSTFSDQGSDPDEDFCIIDDPGMGIAPRDGKPMVRIFTKEPVVIIDNFFTQPVGKIDQLKAPSHYPKPEVRYTLRELSLIWYMYGGRDFSPDTKKDKNKTGRPSSSERVFLPAFGSPAHSPDRKPRVPRSWQEQGGPLRDHDTLMELRLSKARVQYDVYPVTASEASRAVLIVNEVEIVDRLKVSPINKFLYLYTSEKQPRKSSGNMVLVKALFSRPDPMLPTQDCSLKISLLPIRLNIDQESLFFLRRFFMELAGQQASDPYTPTPGTEGFSSSVSTPSSSAGSGSRDRGPVLGVLAARQQEDEDVVEGRVRPELLIQLDEISLERSQALKYALEQDTGSDTSSNIDVGSLPIFFKSVVFSPAVPIRLDYHGKCLEMDRTLAGLLIGLAQLNNSELCLKRLSCRTGLLGVEKVMAYMLSEWLTDIRANQLPSILGGVGPMYSFVQLIQGIRDMFWLPVEQYRRDGRVWRGVQRGASSISVSTARAVIELTNKAVGALQLLSELAYDMLSPGPSVRQTKRQKHRQQRSRHSQPTDLREGVSNAYNVICEGISDTAQELVRAATEEQEQKGMTGVVGGVLRQLPPTAVKPLIIATTATSNVLGGMRNQLCPQARKEDEEKWKDDH</sequence>
<dbReference type="Proteomes" id="UP000245119">
    <property type="component" value="Linkage Group LG8"/>
</dbReference>
<evidence type="ECO:0000256" key="7">
    <source>
        <dbReference type="ARBA" id="ARBA00023006"/>
    </source>
</evidence>
<dbReference type="InterPro" id="IPR026849">
    <property type="entry name" value="ATG2"/>
</dbReference>
<comment type="subcellular location">
    <subcellularLocation>
        <location evidence="1">Endoplasmic reticulum membrane</location>
        <topology evidence="1">Peripheral membrane protein</topology>
    </subcellularLocation>
    <subcellularLocation>
        <location evidence="2">Preautophagosomal structure membrane</location>
        <topology evidence="2">Peripheral membrane protein</topology>
    </subcellularLocation>
</comment>
<comment type="caution">
    <text evidence="13">The sequence shown here is derived from an EMBL/GenBank/DDBJ whole genome shotgun (WGS) entry which is preliminary data.</text>
</comment>
<keyword evidence="8" id="KW-0445">Lipid transport</keyword>
<dbReference type="GO" id="GO:0034045">
    <property type="term" value="C:phagophore assembly site membrane"/>
    <property type="evidence" value="ECO:0007669"/>
    <property type="project" value="UniProtKB-SubCell"/>
</dbReference>
<feature type="compositionally biased region" description="Polar residues" evidence="12">
    <location>
        <begin position="611"/>
        <end position="624"/>
    </location>
</feature>
<evidence type="ECO:0000256" key="10">
    <source>
        <dbReference type="ARBA" id="ARBA00024479"/>
    </source>
</evidence>
<reference evidence="13 14" key="1">
    <citation type="submission" date="2018-04" db="EMBL/GenBank/DDBJ databases">
        <title>The genome of golden apple snail Pomacea canaliculata provides insight into stress tolerance and invasive adaptation.</title>
        <authorList>
            <person name="Liu C."/>
            <person name="Liu B."/>
            <person name="Ren Y."/>
            <person name="Zhang Y."/>
            <person name="Wang H."/>
            <person name="Li S."/>
            <person name="Jiang F."/>
            <person name="Yin L."/>
            <person name="Zhang G."/>
            <person name="Qian W."/>
            <person name="Fan W."/>
        </authorList>
    </citation>
    <scope>NUCLEOTIDE SEQUENCE [LARGE SCALE GENOMIC DNA]</scope>
    <source>
        <strain evidence="13">SZHN2017</strain>
        <tissue evidence="13">Muscle</tissue>
    </source>
</reference>
<gene>
    <name evidence="13" type="ORF">C0Q70_14076</name>
</gene>
<comment type="similarity">
    <text evidence="3">Belongs to the ATG2 family.</text>
</comment>
<keyword evidence="9" id="KW-0472">Membrane</keyword>
<dbReference type="GO" id="GO:0034727">
    <property type="term" value="P:piecemeal microautophagy of the nucleus"/>
    <property type="evidence" value="ECO:0007669"/>
    <property type="project" value="TreeGrafter"/>
</dbReference>
<evidence type="ECO:0000256" key="8">
    <source>
        <dbReference type="ARBA" id="ARBA00023055"/>
    </source>
</evidence>
<feature type="compositionally biased region" description="Basic and acidic residues" evidence="12">
    <location>
        <begin position="625"/>
        <end position="643"/>
    </location>
</feature>
<evidence type="ECO:0000313" key="14">
    <source>
        <dbReference type="Proteomes" id="UP000245119"/>
    </source>
</evidence>